<dbReference type="Proteomes" id="UP000008311">
    <property type="component" value="Unassembled WGS sequence"/>
</dbReference>
<dbReference type="PANTHER" id="PTHR35726">
    <property type="entry name" value="GLUTAMIC ACID-RICH PROTEIN-LIKE"/>
    <property type="match status" value="1"/>
</dbReference>
<dbReference type="KEGG" id="rcu:8262368"/>
<reference evidence="2" key="1">
    <citation type="journal article" date="2010" name="Nat. Biotechnol.">
        <title>Draft genome sequence of the oilseed species Ricinus communis.</title>
        <authorList>
            <person name="Chan A.P."/>
            <person name="Crabtree J."/>
            <person name="Zhao Q."/>
            <person name="Lorenzi H."/>
            <person name="Orvis J."/>
            <person name="Puiu D."/>
            <person name="Melake-Berhan A."/>
            <person name="Jones K.M."/>
            <person name="Redman J."/>
            <person name="Chen G."/>
            <person name="Cahoon E.B."/>
            <person name="Gedil M."/>
            <person name="Stanke M."/>
            <person name="Haas B.J."/>
            <person name="Wortman J.R."/>
            <person name="Fraser-Liggett C.M."/>
            <person name="Ravel J."/>
            <person name="Rabinowicz P.D."/>
        </authorList>
    </citation>
    <scope>NUCLEOTIDE SEQUENCE [LARGE SCALE GENOMIC DNA]</scope>
    <source>
        <strain evidence="2">cv. Hale</strain>
    </source>
</reference>
<organism evidence="1 2">
    <name type="scientific">Ricinus communis</name>
    <name type="common">Castor bean</name>
    <dbReference type="NCBI Taxonomy" id="3988"/>
    <lineage>
        <taxon>Eukaryota</taxon>
        <taxon>Viridiplantae</taxon>
        <taxon>Streptophyta</taxon>
        <taxon>Embryophyta</taxon>
        <taxon>Tracheophyta</taxon>
        <taxon>Spermatophyta</taxon>
        <taxon>Magnoliopsida</taxon>
        <taxon>eudicotyledons</taxon>
        <taxon>Gunneridae</taxon>
        <taxon>Pentapetalae</taxon>
        <taxon>rosids</taxon>
        <taxon>fabids</taxon>
        <taxon>Malpighiales</taxon>
        <taxon>Euphorbiaceae</taxon>
        <taxon>Acalyphoideae</taxon>
        <taxon>Acalypheae</taxon>
        <taxon>Ricinus</taxon>
    </lineage>
</organism>
<dbReference type="OrthoDB" id="1146319at2759"/>
<gene>
    <name evidence="1" type="ORF">RCOM_0679320</name>
</gene>
<dbReference type="PANTHER" id="PTHR35726:SF5">
    <property type="match status" value="1"/>
</dbReference>
<evidence type="ECO:0000313" key="1">
    <source>
        <dbReference type="EMBL" id="EEF45462.1"/>
    </source>
</evidence>
<dbReference type="OMA" id="FFTVCPS"/>
<dbReference type="EMBL" id="EQ973812">
    <property type="protein sequence ID" value="EEF45462.1"/>
    <property type="molecule type" value="Genomic_DNA"/>
</dbReference>
<dbReference type="InParanoid" id="B9RSX9"/>
<accession>B9RSX9</accession>
<proteinExistence type="predicted"/>
<name>B9RSX9_RICCO</name>
<dbReference type="AlphaFoldDB" id="B9RSX9"/>
<dbReference type="eggNOG" id="ENOG502SC9G">
    <property type="taxonomic scope" value="Eukaryota"/>
</dbReference>
<evidence type="ECO:0000313" key="2">
    <source>
        <dbReference type="Proteomes" id="UP000008311"/>
    </source>
</evidence>
<protein>
    <submittedName>
        <fullName evidence="1">Uncharacterized protein</fullName>
    </submittedName>
</protein>
<keyword evidence="2" id="KW-1185">Reference proteome</keyword>
<sequence>MERKNRVVDLSSFLLVEGTADSEADCEFLKLCQDAIMICDYDGDPEDDAESCSCDTSEVLESNDDQDCRDSDEADNKDCHGKQSWCKIWLENEELEYMSTEDGEATSDGTNLSKKIIDQMEDRHFWETCLAVGYP</sequence>